<protein>
    <submittedName>
        <fullName evidence="1">Uncharacterized protein</fullName>
    </submittedName>
</protein>
<gene>
    <name evidence="1" type="ORF">MOZ64_01080</name>
</gene>
<dbReference type="EMBL" id="JALBUS010000001">
    <property type="protein sequence ID" value="MDX8416441.1"/>
    <property type="molecule type" value="Genomic_DNA"/>
</dbReference>
<reference evidence="1 2" key="1">
    <citation type="submission" date="2022-03" db="EMBL/GenBank/DDBJ databases">
        <title>Novel taxa within the pig intestine.</title>
        <authorList>
            <person name="Wylensek D."/>
            <person name="Bishof K."/>
            <person name="Afrizal A."/>
            <person name="Clavel T."/>
        </authorList>
    </citation>
    <scope>NUCLEOTIDE SEQUENCE [LARGE SCALE GENOMIC DNA]</scope>
    <source>
        <strain evidence="1 2">Cla-KB-P134</strain>
    </source>
</reference>
<organism evidence="1 2">
    <name type="scientific">Absicoccus intestinalis</name>
    <dbReference type="NCBI Taxonomy" id="2926319"/>
    <lineage>
        <taxon>Bacteria</taxon>
        <taxon>Bacillati</taxon>
        <taxon>Bacillota</taxon>
        <taxon>Erysipelotrichia</taxon>
        <taxon>Erysipelotrichales</taxon>
        <taxon>Erysipelotrichaceae</taxon>
        <taxon>Absicoccus</taxon>
    </lineage>
</organism>
<accession>A0ABU4WK57</accession>
<dbReference type="Proteomes" id="UP001285244">
    <property type="component" value="Unassembled WGS sequence"/>
</dbReference>
<sequence length="62" mass="7302">MVKIDFNLADRAENIRQPKKQVPPVHFELQDIFNHFNESLQDIDNQSETANILLQEGKYEEC</sequence>
<comment type="caution">
    <text evidence="1">The sequence shown here is derived from an EMBL/GenBank/DDBJ whole genome shotgun (WGS) entry which is preliminary data.</text>
</comment>
<evidence type="ECO:0000313" key="2">
    <source>
        <dbReference type="Proteomes" id="UP001285244"/>
    </source>
</evidence>
<name>A0ABU4WK57_9FIRM</name>
<proteinExistence type="predicted"/>
<keyword evidence="2" id="KW-1185">Reference proteome</keyword>
<dbReference type="RefSeq" id="WP_320324775.1">
    <property type="nucleotide sequence ID" value="NZ_JALBUS010000001.1"/>
</dbReference>
<evidence type="ECO:0000313" key="1">
    <source>
        <dbReference type="EMBL" id="MDX8416441.1"/>
    </source>
</evidence>